<accession>A0ABR2EPT5</accession>
<evidence type="ECO:0000313" key="2">
    <source>
        <dbReference type="Proteomes" id="UP001472677"/>
    </source>
</evidence>
<sequence>MQGFTTLFQQQGSSSRRAFRPITTATCSSSLVPITTPNRCYWAETKRTVLASNTKDLPENQGREDDSTVSNEDIFVASPLHATGTYPLLQSHAHPIQGVATNSSHHGPLSALPPRSGLIRPTDVLVMGVNLLLCKNPTNA</sequence>
<protein>
    <submittedName>
        <fullName evidence="1">Uncharacterized protein</fullName>
    </submittedName>
</protein>
<reference evidence="1 2" key="1">
    <citation type="journal article" date="2024" name="G3 (Bethesda)">
        <title>Genome assembly of Hibiscus sabdariffa L. provides insights into metabolisms of medicinal natural products.</title>
        <authorList>
            <person name="Kim T."/>
        </authorList>
    </citation>
    <scope>NUCLEOTIDE SEQUENCE [LARGE SCALE GENOMIC DNA]</scope>
    <source>
        <strain evidence="1">TK-2024</strain>
        <tissue evidence="1">Old leaves</tissue>
    </source>
</reference>
<comment type="caution">
    <text evidence="1">The sequence shown here is derived from an EMBL/GenBank/DDBJ whole genome shotgun (WGS) entry which is preliminary data.</text>
</comment>
<name>A0ABR2EPT5_9ROSI</name>
<dbReference type="EMBL" id="JBBPBM010000011">
    <property type="protein sequence ID" value="KAK8564014.1"/>
    <property type="molecule type" value="Genomic_DNA"/>
</dbReference>
<evidence type="ECO:0000313" key="1">
    <source>
        <dbReference type="EMBL" id="KAK8564014.1"/>
    </source>
</evidence>
<gene>
    <name evidence="1" type="ORF">V6N12_036146</name>
</gene>
<organism evidence="1 2">
    <name type="scientific">Hibiscus sabdariffa</name>
    <name type="common">roselle</name>
    <dbReference type="NCBI Taxonomy" id="183260"/>
    <lineage>
        <taxon>Eukaryota</taxon>
        <taxon>Viridiplantae</taxon>
        <taxon>Streptophyta</taxon>
        <taxon>Embryophyta</taxon>
        <taxon>Tracheophyta</taxon>
        <taxon>Spermatophyta</taxon>
        <taxon>Magnoliopsida</taxon>
        <taxon>eudicotyledons</taxon>
        <taxon>Gunneridae</taxon>
        <taxon>Pentapetalae</taxon>
        <taxon>rosids</taxon>
        <taxon>malvids</taxon>
        <taxon>Malvales</taxon>
        <taxon>Malvaceae</taxon>
        <taxon>Malvoideae</taxon>
        <taxon>Hibiscus</taxon>
    </lineage>
</organism>
<dbReference type="Proteomes" id="UP001472677">
    <property type="component" value="Unassembled WGS sequence"/>
</dbReference>
<keyword evidence="2" id="KW-1185">Reference proteome</keyword>
<proteinExistence type="predicted"/>